<dbReference type="InParanoid" id="G4YFZ3"/>
<accession>G4YFZ3</accession>
<feature type="compositionally biased region" description="Polar residues" evidence="1">
    <location>
        <begin position="681"/>
        <end position="691"/>
    </location>
</feature>
<evidence type="ECO:0000313" key="2">
    <source>
        <dbReference type="EMBL" id="EGZ28041.1"/>
    </source>
</evidence>
<feature type="compositionally biased region" description="Low complexity" evidence="1">
    <location>
        <begin position="775"/>
        <end position="792"/>
    </location>
</feature>
<gene>
    <name evidence="2" type="ORF">PHYSODRAFT_293687</name>
</gene>
<sequence>MSFYYGRQLQRSGESEDEEDEEEERCHWPFYHVGAPTAVLEPRGDLLKKMSHLMVNVADPTEDLNSFGETAGMLPGLPGLSVNGVGCVSLPLREENAARLKAVGAVVKDNLWMLKPAQVEMKNHEWGQGIHSLSKLCAEKLGFTGVALVPVLTMLLLYGKGGSLSRQQANDSTGRCVVSVYTGGDLIVNDHSGVEGFQYVLGKEDGSAEFKPQFVVYPTGAYVAVEEVTSGYSCDEKEIEINGVECLTDLDRSRVQLLVAANELLPPRKQLKFYVVRLCYQGELWSSDDSGPSRGYKRFAVVGWPVCSDIKNKFSWIGEVSAANAVLAGQPVDLSDLQAFLQCESEQHTEKTTNPRSSYGSEYPYAVGYRYASTNRNPELSAGRPLSLQLCQGLCRAVAESNDASLVATFFGTCFPRLKEKRELVSNTATLVRAFGWESVGVCIEKAVDQLSCEEAMGFALTLLELLKDNSSTQTALTIFVIKKAKDIATIWKHAAACGRPQALHDIAEIFQKMDGQLLRPVVSGLSELVSGASPHGQRFILAMIIGRRREWLAAEIADIQKPFTCQVVDSNFPNAAELIQFLKGPNASSRSRVALLQAKIKPCLSMTSEGRGVHAFVRITKTSGMFDPRRGKLPEYNAEHCQLNQLMALVVPAIKPATVLNAKTDITTGRATPLVRKPSADSSEVTNSACGGNKRTIAPRSRVDDTVCVDSSHINVQNSGLEDAIATASTGQTSSSSVPHHSSSSDSSFIILYLPIPISPKARIIQSSTAGTVQASDRATTRSSTSAVAQVKQNEPALVGNPASGTKHEETGGKVAQEGFRSPRGDNAVRSGRLSNFDKSPSIGGGDLRNPAVVLRPTTRAELPAEHPDTNAENRHNNASTLSARFRGLTTIGKKRLREDDPTAATG</sequence>
<evidence type="ECO:0000256" key="1">
    <source>
        <dbReference type="SAM" id="MobiDB-lite"/>
    </source>
</evidence>
<dbReference type="KEGG" id="psoj:PHYSODRAFT_293687"/>
<feature type="region of interest" description="Disordered" evidence="1">
    <location>
        <begin position="1"/>
        <end position="25"/>
    </location>
</feature>
<dbReference type="AlphaFoldDB" id="G4YFZ3"/>
<organism evidence="2 3">
    <name type="scientific">Phytophthora sojae (strain P6497)</name>
    <name type="common">Soybean stem and root rot agent</name>
    <name type="synonym">Phytophthora megasperma f. sp. glycines</name>
    <dbReference type="NCBI Taxonomy" id="1094619"/>
    <lineage>
        <taxon>Eukaryota</taxon>
        <taxon>Sar</taxon>
        <taxon>Stramenopiles</taxon>
        <taxon>Oomycota</taxon>
        <taxon>Peronosporomycetes</taxon>
        <taxon>Peronosporales</taxon>
        <taxon>Peronosporaceae</taxon>
        <taxon>Phytophthora</taxon>
    </lineage>
</organism>
<dbReference type="GeneID" id="20641015"/>
<dbReference type="Proteomes" id="UP000002640">
    <property type="component" value="Unassembled WGS sequence"/>
</dbReference>
<keyword evidence="3" id="KW-1185">Reference proteome</keyword>
<feature type="compositionally biased region" description="Basic and acidic residues" evidence="1">
    <location>
        <begin position="864"/>
        <end position="877"/>
    </location>
</feature>
<reference evidence="2 3" key="1">
    <citation type="journal article" date="2006" name="Science">
        <title>Phytophthora genome sequences uncover evolutionary origins and mechanisms of pathogenesis.</title>
        <authorList>
            <person name="Tyler B.M."/>
            <person name="Tripathy S."/>
            <person name="Zhang X."/>
            <person name="Dehal P."/>
            <person name="Jiang R.H."/>
            <person name="Aerts A."/>
            <person name="Arredondo F.D."/>
            <person name="Baxter L."/>
            <person name="Bensasson D."/>
            <person name="Beynon J.L."/>
            <person name="Chapman J."/>
            <person name="Damasceno C.M."/>
            <person name="Dorrance A.E."/>
            <person name="Dou D."/>
            <person name="Dickerman A.W."/>
            <person name="Dubchak I.L."/>
            <person name="Garbelotto M."/>
            <person name="Gijzen M."/>
            <person name="Gordon S.G."/>
            <person name="Govers F."/>
            <person name="Grunwald N.J."/>
            <person name="Huang W."/>
            <person name="Ivors K.L."/>
            <person name="Jones R.W."/>
            <person name="Kamoun S."/>
            <person name="Krampis K."/>
            <person name="Lamour K.H."/>
            <person name="Lee M.K."/>
            <person name="McDonald W.H."/>
            <person name="Medina M."/>
            <person name="Meijer H.J."/>
            <person name="Nordberg E.K."/>
            <person name="Maclean D.J."/>
            <person name="Ospina-Giraldo M.D."/>
            <person name="Morris P.F."/>
            <person name="Phuntumart V."/>
            <person name="Putnam N.H."/>
            <person name="Rash S."/>
            <person name="Rose J.K."/>
            <person name="Sakihama Y."/>
            <person name="Salamov A.A."/>
            <person name="Savidor A."/>
            <person name="Scheuring C.F."/>
            <person name="Smith B.M."/>
            <person name="Sobral B.W."/>
            <person name="Terry A."/>
            <person name="Torto-Alalibo T.A."/>
            <person name="Win J."/>
            <person name="Xu Z."/>
            <person name="Zhang H."/>
            <person name="Grigoriev I.V."/>
            <person name="Rokhsar D.S."/>
            <person name="Boore J.L."/>
        </authorList>
    </citation>
    <scope>NUCLEOTIDE SEQUENCE [LARGE SCALE GENOMIC DNA]</scope>
    <source>
        <strain evidence="2 3">P6497</strain>
    </source>
</reference>
<protein>
    <submittedName>
        <fullName evidence="2">Uncharacterized protein</fullName>
    </submittedName>
</protein>
<dbReference type="EMBL" id="JH159151">
    <property type="protein sequence ID" value="EGZ28041.1"/>
    <property type="molecule type" value="Genomic_DNA"/>
</dbReference>
<dbReference type="RefSeq" id="XP_009515316.1">
    <property type="nucleotide sequence ID" value="XM_009517021.1"/>
</dbReference>
<evidence type="ECO:0000313" key="3">
    <source>
        <dbReference type="Proteomes" id="UP000002640"/>
    </source>
</evidence>
<feature type="region of interest" description="Disordered" evidence="1">
    <location>
        <begin position="771"/>
        <end position="908"/>
    </location>
</feature>
<proteinExistence type="predicted"/>
<name>G4YFZ3_PHYSP</name>
<feature type="region of interest" description="Disordered" evidence="1">
    <location>
        <begin position="674"/>
        <end position="698"/>
    </location>
</feature>